<feature type="domain" description="Glycosyl hydrolase family 13 catalytic" evidence="4">
    <location>
        <begin position="42"/>
        <end position="433"/>
    </location>
</feature>
<proteinExistence type="predicted"/>
<dbReference type="FunCoup" id="A0A1W4WII3">
    <property type="interactions" value="44"/>
</dbReference>
<dbReference type="EC" id="3.2.1.20" evidence="2"/>
<dbReference type="SUPFAM" id="SSF51445">
    <property type="entry name" value="(Trans)glycosidases"/>
    <property type="match status" value="1"/>
</dbReference>
<dbReference type="InterPro" id="IPR006047">
    <property type="entry name" value="GH13_cat_dom"/>
</dbReference>
<name>A0A1W4WII3_AGRPL</name>
<dbReference type="Gene3D" id="3.90.400.10">
    <property type="entry name" value="Oligo-1,6-glucosidase, Domain 2"/>
    <property type="match status" value="1"/>
</dbReference>
<dbReference type="RefSeq" id="XP_018319913.1">
    <property type="nucleotide sequence ID" value="XM_018464411.2"/>
</dbReference>
<dbReference type="PANTHER" id="PTHR10357:SF179">
    <property type="entry name" value="NEUTRAL AND BASIC AMINO ACID TRANSPORT PROTEIN RBAT"/>
    <property type="match status" value="1"/>
</dbReference>
<dbReference type="Gene3D" id="2.60.40.1180">
    <property type="entry name" value="Golgi alpha-mannosidase II"/>
    <property type="match status" value="1"/>
</dbReference>
<keyword evidence="5" id="KW-1185">Reference proteome</keyword>
<comment type="catalytic activity">
    <reaction evidence="1">
        <text>Hydrolysis of terminal, non-reducing (1-&gt;4)-linked alpha-D-glucose residues with release of alpha-D-glucose.</text>
        <dbReference type="EC" id="3.2.1.20"/>
    </reaction>
</comment>
<dbReference type="OrthoDB" id="1740265at2759"/>
<reference evidence="6" key="1">
    <citation type="submission" date="2025-08" db="UniProtKB">
        <authorList>
            <consortium name="RefSeq"/>
        </authorList>
    </citation>
    <scope>IDENTIFICATION</scope>
    <source>
        <tissue evidence="6">Entire body</tissue>
    </source>
</reference>
<feature type="chain" id="PRO_5010722716" description="alpha-glucosidase" evidence="3">
    <location>
        <begin position="21"/>
        <end position="584"/>
    </location>
</feature>
<organism evidence="5 6">
    <name type="scientific">Agrilus planipennis</name>
    <name type="common">Emerald ash borer</name>
    <name type="synonym">Agrilus marcopoli</name>
    <dbReference type="NCBI Taxonomy" id="224129"/>
    <lineage>
        <taxon>Eukaryota</taxon>
        <taxon>Metazoa</taxon>
        <taxon>Ecdysozoa</taxon>
        <taxon>Arthropoda</taxon>
        <taxon>Hexapoda</taxon>
        <taxon>Insecta</taxon>
        <taxon>Pterygota</taxon>
        <taxon>Neoptera</taxon>
        <taxon>Endopterygota</taxon>
        <taxon>Coleoptera</taxon>
        <taxon>Polyphaga</taxon>
        <taxon>Elateriformia</taxon>
        <taxon>Buprestoidea</taxon>
        <taxon>Buprestidae</taxon>
        <taxon>Agrilinae</taxon>
        <taxon>Agrilus</taxon>
    </lineage>
</organism>
<sequence length="584" mass="67107">MSVLKIVILFTSLLHSLIEAEVIYNGSSTAKDDWWKHTAFYQIYPRSFKDSDGDGLGDLNGIISKLQYLVDAGITATWLSPIFKSPGVDAGYDISDFRDIDEKFGTMSDLERLIKAAHELGIKVILDFVPNHTSDQHVWFQLSKNKTKGYEDYFIWRKGYNSTTPPNNWLSRFDYSAWEYVAERDEYYYHQFNTAQVDLNFRNPKVVQEMKDVLTFWLDKGVDGFRIDAIRFIFEHPDLPDEPLADDYKNYNPYEYNYLNHIYSLDRPESIQMIYQWRELVDNYQKQNGGDTRVLMTEAYSKINLNMLHYGNGTVDGSHFPFNFFIITETRYNSTANEIISPIKKWFQNMPSGRVPNWVLGNHDRDRVATRLGVENVDGYNMLVGLLPGIAVTYNGEEIGMENGEVTWEEGQDPSACNGLESAFKTESRDFERTPFQWDSTVNAGFSTANKTWLPVSSQYKTNNLELQRKNGVKSHFHVYQALLKLRKEDTFFFGNLNIEALDTYVLAFTRELAGNDTYVFIFNKGNYSTTVSLSPFKSIAENVTVVLTSSNSTRNEGDILSRDNVSMDAHEAIVAKSRSKISV</sequence>
<evidence type="ECO:0000313" key="6">
    <source>
        <dbReference type="RefSeq" id="XP_018319913.1"/>
    </source>
</evidence>
<dbReference type="KEGG" id="apln:108733308"/>
<dbReference type="SMART" id="SM00642">
    <property type="entry name" value="Aamy"/>
    <property type="match status" value="1"/>
</dbReference>
<dbReference type="Pfam" id="PF00128">
    <property type="entry name" value="Alpha-amylase"/>
    <property type="match status" value="1"/>
</dbReference>
<dbReference type="InParanoid" id="A0A1W4WII3"/>
<dbReference type="CDD" id="cd11328">
    <property type="entry name" value="AmyAc_maltase"/>
    <property type="match status" value="1"/>
</dbReference>
<keyword evidence="3" id="KW-0732">Signal</keyword>
<dbReference type="GeneID" id="108733308"/>
<accession>A0A1W4WII3</accession>
<evidence type="ECO:0000259" key="4">
    <source>
        <dbReference type="SMART" id="SM00642"/>
    </source>
</evidence>
<dbReference type="Gene3D" id="3.20.20.80">
    <property type="entry name" value="Glycosidases"/>
    <property type="match status" value="1"/>
</dbReference>
<gene>
    <name evidence="6" type="primary">LOC108733308</name>
</gene>
<evidence type="ECO:0000256" key="1">
    <source>
        <dbReference type="ARBA" id="ARBA00001657"/>
    </source>
</evidence>
<dbReference type="Proteomes" id="UP000192223">
    <property type="component" value="Unplaced"/>
</dbReference>
<feature type="signal peptide" evidence="3">
    <location>
        <begin position="1"/>
        <end position="20"/>
    </location>
</feature>
<dbReference type="GO" id="GO:0004558">
    <property type="term" value="F:alpha-1,4-glucosidase activity"/>
    <property type="evidence" value="ECO:0007669"/>
    <property type="project" value="UniProtKB-EC"/>
</dbReference>
<evidence type="ECO:0000256" key="2">
    <source>
        <dbReference type="ARBA" id="ARBA00012741"/>
    </source>
</evidence>
<evidence type="ECO:0000313" key="5">
    <source>
        <dbReference type="Proteomes" id="UP000192223"/>
    </source>
</evidence>
<dbReference type="InterPro" id="IPR045857">
    <property type="entry name" value="O16G_dom_2"/>
</dbReference>
<dbReference type="InterPro" id="IPR017853">
    <property type="entry name" value="GH"/>
</dbReference>
<dbReference type="AlphaFoldDB" id="A0A1W4WII3"/>
<evidence type="ECO:0000256" key="3">
    <source>
        <dbReference type="SAM" id="SignalP"/>
    </source>
</evidence>
<dbReference type="STRING" id="224129.A0A1W4WII3"/>
<protein>
    <recommendedName>
        <fullName evidence="2">alpha-glucosidase</fullName>
        <ecNumber evidence="2">3.2.1.20</ecNumber>
    </recommendedName>
</protein>
<dbReference type="GO" id="GO:0005975">
    <property type="term" value="P:carbohydrate metabolic process"/>
    <property type="evidence" value="ECO:0007669"/>
    <property type="project" value="InterPro"/>
</dbReference>
<dbReference type="PANTHER" id="PTHR10357">
    <property type="entry name" value="ALPHA-AMYLASE FAMILY MEMBER"/>
    <property type="match status" value="1"/>
</dbReference>
<dbReference type="InterPro" id="IPR013780">
    <property type="entry name" value="Glyco_hydro_b"/>
</dbReference>